<dbReference type="EMBL" id="UZAK01043902">
    <property type="protein sequence ID" value="VDP71604.1"/>
    <property type="molecule type" value="Genomic_DNA"/>
</dbReference>
<dbReference type="WBParaSite" id="SCUD_0002024701-mRNA-1">
    <property type="protein sequence ID" value="SCUD_0002024701-mRNA-1"/>
    <property type="gene ID" value="SCUD_0002024701"/>
</dbReference>
<keyword evidence="2" id="KW-1185">Reference proteome</keyword>
<sequence>MYKHEVRSDLVGFTNFTLAWAPPNTTSQPCRLVNFLIFTTNYFVVKYSNFISKSNQIHTCL</sequence>
<gene>
    <name evidence="1" type="ORF">SCUD_LOCUS20244</name>
</gene>
<reference evidence="3" key="1">
    <citation type="submission" date="2016-06" db="UniProtKB">
        <authorList>
            <consortium name="WormBaseParasite"/>
        </authorList>
    </citation>
    <scope>IDENTIFICATION</scope>
</reference>
<protein>
    <submittedName>
        <fullName evidence="3">Fibronectin type-III domain-containing protein</fullName>
    </submittedName>
</protein>
<accession>A0A183KYU7</accession>
<proteinExistence type="predicted"/>
<evidence type="ECO:0000313" key="2">
    <source>
        <dbReference type="Proteomes" id="UP000279833"/>
    </source>
</evidence>
<dbReference type="Proteomes" id="UP000279833">
    <property type="component" value="Unassembled WGS sequence"/>
</dbReference>
<dbReference type="AlphaFoldDB" id="A0A183KYU7"/>
<organism evidence="3">
    <name type="scientific">Schistosoma curassoni</name>
    <dbReference type="NCBI Taxonomy" id="6186"/>
    <lineage>
        <taxon>Eukaryota</taxon>
        <taxon>Metazoa</taxon>
        <taxon>Spiralia</taxon>
        <taxon>Lophotrochozoa</taxon>
        <taxon>Platyhelminthes</taxon>
        <taxon>Trematoda</taxon>
        <taxon>Digenea</taxon>
        <taxon>Strigeidida</taxon>
        <taxon>Schistosomatoidea</taxon>
        <taxon>Schistosomatidae</taxon>
        <taxon>Schistosoma</taxon>
    </lineage>
</organism>
<reference evidence="1 2" key="2">
    <citation type="submission" date="2018-11" db="EMBL/GenBank/DDBJ databases">
        <authorList>
            <consortium name="Pathogen Informatics"/>
        </authorList>
    </citation>
    <scope>NUCLEOTIDE SEQUENCE [LARGE SCALE GENOMIC DNA]</scope>
    <source>
        <strain evidence="1">Dakar</strain>
        <strain evidence="2">Dakar, Senegal</strain>
    </source>
</reference>
<evidence type="ECO:0000313" key="1">
    <source>
        <dbReference type="EMBL" id="VDP71604.1"/>
    </source>
</evidence>
<evidence type="ECO:0000313" key="3">
    <source>
        <dbReference type="WBParaSite" id="SCUD_0002024701-mRNA-1"/>
    </source>
</evidence>
<name>A0A183KYU7_9TREM</name>